<dbReference type="PROSITE" id="PS51257">
    <property type="entry name" value="PROKAR_LIPOPROTEIN"/>
    <property type="match status" value="1"/>
</dbReference>
<feature type="domain" description="FAD-dependent oxidoreductase 2 FAD-binding" evidence="3">
    <location>
        <begin position="20"/>
        <end position="258"/>
    </location>
</feature>
<evidence type="ECO:0000256" key="1">
    <source>
        <dbReference type="ARBA" id="ARBA00022630"/>
    </source>
</evidence>
<dbReference type="Gene3D" id="3.50.50.60">
    <property type="entry name" value="FAD/NAD(P)-binding domain"/>
    <property type="match status" value="2"/>
</dbReference>
<dbReference type="InterPro" id="IPR003953">
    <property type="entry name" value="FAD-dep_OxRdtase_2_FAD-bd"/>
</dbReference>
<dbReference type="Proteomes" id="UP000179243">
    <property type="component" value="Unassembled WGS sequence"/>
</dbReference>
<dbReference type="SUPFAM" id="SSF51905">
    <property type="entry name" value="FAD/NAD(P)-binding domain"/>
    <property type="match status" value="1"/>
</dbReference>
<evidence type="ECO:0000259" key="3">
    <source>
        <dbReference type="Pfam" id="PF00890"/>
    </source>
</evidence>
<comment type="caution">
    <text evidence="4">The sequence shown here is derived from an EMBL/GenBank/DDBJ whole genome shotgun (WGS) entry which is preliminary data.</text>
</comment>
<dbReference type="GO" id="GO:0005886">
    <property type="term" value="C:plasma membrane"/>
    <property type="evidence" value="ECO:0007669"/>
    <property type="project" value="TreeGrafter"/>
</dbReference>
<dbReference type="GO" id="GO:0009055">
    <property type="term" value="F:electron transfer activity"/>
    <property type="evidence" value="ECO:0007669"/>
    <property type="project" value="TreeGrafter"/>
</dbReference>
<dbReference type="Gene3D" id="3.90.700.10">
    <property type="entry name" value="Succinate dehydrogenase/fumarate reductase flavoprotein, catalytic domain"/>
    <property type="match status" value="1"/>
</dbReference>
<accession>A0A1F7F9P7</accession>
<dbReference type="GO" id="GO:0050660">
    <property type="term" value="F:flavin adenine dinucleotide binding"/>
    <property type="evidence" value="ECO:0007669"/>
    <property type="project" value="TreeGrafter"/>
</dbReference>
<reference evidence="4 5" key="1">
    <citation type="journal article" date="2016" name="Nat. Commun.">
        <title>Thousands of microbial genomes shed light on interconnected biogeochemical processes in an aquifer system.</title>
        <authorList>
            <person name="Anantharaman K."/>
            <person name="Brown C.T."/>
            <person name="Hug L.A."/>
            <person name="Sharon I."/>
            <person name="Castelle C.J."/>
            <person name="Probst A.J."/>
            <person name="Thomas B.C."/>
            <person name="Singh A."/>
            <person name="Wilkins M.J."/>
            <person name="Karaoz U."/>
            <person name="Brodie E.L."/>
            <person name="Williams K.H."/>
            <person name="Hubbard S.S."/>
            <person name="Banfield J.F."/>
        </authorList>
    </citation>
    <scope>NUCLEOTIDE SEQUENCE [LARGE SCALE GENOMIC DNA]</scope>
</reference>
<protein>
    <submittedName>
        <fullName evidence="4">Oxidoreductase</fullName>
    </submittedName>
</protein>
<evidence type="ECO:0000313" key="5">
    <source>
        <dbReference type="Proteomes" id="UP000179243"/>
    </source>
</evidence>
<dbReference type="InterPro" id="IPR027477">
    <property type="entry name" value="Succ_DH/fumarate_Rdtase_cat_sf"/>
</dbReference>
<keyword evidence="1" id="KW-0285">Flavoprotein</keyword>
<dbReference type="PANTHER" id="PTHR11632">
    <property type="entry name" value="SUCCINATE DEHYDROGENASE 2 FLAVOPROTEIN SUBUNIT"/>
    <property type="match status" value="1"/>
</dbReference>
<keyword evidence="2" id="KW-0560">Oxidoreductase</keyword>
<dbReference type="GO" id="GO:0000104">
    <property type="term" value="F:succinate dehydrogenase activity"/>
    <property type="evidence" value="ECO:0007669"/>
    <property type="project" value="TreeGrafter"/>
</dbReference>
<dbReference type="GO" id="GO:0009061">
    <property type="term" value="P:anaerobic respiration"/>
    <property type="evidence" value="ECO:0007669"/>
    <property type="project" value="TreeGrafter"/>
</dbReference>
<organism evidence="4 5">
    <name type="scientific">Candidatus Raymondbacteria bacterium RIFOXYD12_FULL_49_13</name>
    <dbReference type="NCBI Taxonomy" id="1817890"/>
    <lineage>
        <taxon>Bacteria</taxon>
        <taxon>Raymondiibacteriota</taxon>
    </lineage>
</organism>
<evidence type="ECO:0000313" key="4">
    <source>
        <dbReference type="EMBL" id="OGK03331.1"/>
    </source>
</evidence>
<dbReference type="Pfam" id="PF00890">
    <property type="entry name" value="FAD_binding_2"/>
    <property type="match status" value="1"/>
</dbReference>
<dbReference type="InterPro" id="IPR030664">
    <property type="entry name" value="SdhA/FrdA/AprA"/>
</dbReference>
<gene>
    <name evidence="4" type="ORF">A2519_15270</name>
</gene>
<proteinExistence type="predicted"/>
<dbReference type="EMBL" id="MFYX01000091">
    <property type="protein sequence ID" value="OGK03331.1"/>
    <property type="molecule type" value="Genomic_DNA"/>
</dbReference>
<dbReference type="AlphaFoldDB" id="A0A1F7F9P7"/>
<name>A0A1F7F9P7_UNCRA</name>
<dbReference type="PANTHER" id="PTHR11632:SF51">
    <property type="entry name" value="SUCCINATE DEHYDROGENASE [UBIQUINONE] FLAVOPROTEIN SUBUNIT, MITOCHONDRIAL"/>
    <property type="match status" value="1"/>
</dbReference>
<evidence type="ECO:0000256" key="2">
    <source>
        <dbReference type="ARBA" id="ARBA00023002"/>
    </source>
</evidence>
<sequence>MKKSSIKIQGKTIPVISLNTVVVGSGAASLSCADHLYNLGVTDMAIVTERVGGGTSNNTGSDKQTYYKLSVYGTEGDCPHEMAKSLYNGGSMHGDLALIESVLSAQGFYRLVNIGVPFPHNRLGGFVGYKTDHDPRQRATSCGPWTSYEMVQKLLVQIKRNNITVYDEYEVIGIIADKKRACGIVALDKNKLSSPTFGLTLFHAENVVFGCGGPGGIYKTSVYPVVHTGAIGLALEVGAKAVNLTESQYGLASIKFRWNVSGTYQQVIPRYISTDANGGDEKEFLNPYFKTMGKLATDVFLKGYQWPFDPRKIQDYGSSLVDVLVYIETVVKGRRVCMDFRKNPRGGDGLEPFRFDQLEPEAYQYLEKSNALFGTPIERLKKMNPMAIDLYKKHNINIEKEPLEVAVCAQHNNGGLLGDIWWESNIRHLFPIGEVNGSHGVYRPGGSALNSGQVGSLRAAQRIAHVYGKATLSQSAFKTCAAKKVDALFAALVDLKKTAKQSTVGPFRAEFQQRMTDAGSHIRDISACEKAIGAAYEQLRQVSAMTVRHISEIPEAMKNRHLVLSHVAYLEAVREYLRAGGGSRGSYMVMDKNGVPVLPGMLEEWKCKPEDPSFRDTMLETVWNSATGSFDNAFTPRRPVPDEESWFENTWGDFVKGKVFE</sequence>
<dbReference type="InterPro" id="IPR036188">
    <property type="entry name" value="FAD/NAD-bd_sf"/>
</dbReference>